<dbReference type="InterPro" id="IPR036621">
    <property type="entry name" value="Anticodon-bd_dom_sf"/>
</dbReference>
<dbReference type="EnsemblMetazoa" id="GMOY008833-RA">
    <property type="protein sequence ID" value="GMOY008833-PA"/>
    <property type="gene ID" value="GMOY008833"/>
</dbReference>
<dbReference type="SMART" id="SM00595">
    <property type="entry name" value="MADF"/>
    <property type="match status" value="1"/>
</dbReference>
<accession>A0A1B0G689</accession>
<dbReference type="InterPro" id="IPR004154">
    <property type="entry name" value="Anticodon-bd"/>
</dbReference>
<reference evidence="3" key="1">
    <citation type="submission" date="2020-05" db="UniProtKB">
        <authorList>
            <consortium name="EnsemblMetazoa"/>
        </authorList>
    </citation>
    <scope>IDENTIFICATION</scope>
    <source>
        <strain evidence="3">Yale</strain>
    </source>
</reference>
<dbReference type="Pfam" id="PF03129">
    <property type="entry name" value="HGTP_anticodon"/>
    <property type="match status" value="1"/>
</dbReference>
<dbReference type="InterPro" id="IPR045864">
    <property type="entry name" value="aa-tRNA-synth_II/BPL/LPL"/>
</dbReference>
<dbReference type="GO" id="GO:0005634">
    <property type="term" value="C:nucleus"/>
    <property type="evidence" value="ECO:0007669"/>
    <property type="project" value="TreeGrafter"/>
</dbReference>
<proteinExistence type="predicted"/>
<dbReference type="InterPro" id="IPR006578">
    <property type="entry name" value="MADF-dom"/>
</dbReference>
<dbReference type="Pfam" id="PF10545">
    <property type="entry name" value="MADF_DNA_bdg"/>
    <property type="match status" value="1"/>
</dbReference>
<dbReference type="PROSITE" id="PS51029">
    <property type="entry name" value="MADF"/>
    <property type="match status" value="1"/>
</dbReference>
<dbReference type="PANTHER" id="PTHR12243">
    <property type="entry name" value="MADF DOMAIN TRANSCRIPTION FACTOR"/>
    <property type="match status" value="1"/>
</dbReference>
<evidence type="ECO:0000313" key="3">
    <source>
        <dbReference type="EnsemblMetazoa" id="GMOY008833-PA"/>
    </source>
</evidence>
<dbReference type="SUPFAM" id="SSF52954">
    <property type="entry name" value="Class II aaRS ABD-related"/>
    <property type="match status" value="1"/>
</dbReference>
<evidence type="ECO:0000313" key="4">
    <source>
        <dbReference type="Proteomes" id="UP000092444"/>
    </source>
</evidence>
<dbReference type="AlphaFoldDB" id="A0A1B0G689"/>
<dbReference type="GO" id="GO:0006357">
    <property type="term" value="P:regulation of transcription by RNA polymerase II"/>
    <property type="evidence" value="ECO:0007669"/>
    <property type="project" value="TreeGrafter"/>
</dbReference>
<sequence>MEMFEETLIYEVRKNKCIYDRRSLEYRNKIKRKKAWDDIADRTGFPVEQCQGRWKTLRDRFVKEVTRPNRNSSTWKFFVSMQFLTDFVTPRRSNENHRDIGVKRDRDEFFKDELTFEESNIFEDQCTTQSLPSVDHSPLLLPEDDEPTTSKQQKRARDEPWDQFNSLLGTLTALVEKKFKRDVEDDGFHKFLASILKGVEENKRDKIKIDIIVFASKKVQEVLEQDITEPLNKTLLKKKLDFSKLQRSSAVPSQAISATFAEPTEKIEIDDKTIQLLERLSLVNFDSEEILPTLRKSIQFASLKHILNVLQKNKFLCGDVVDGNKILNVGLEENGEKFMNQLLERWRHINCDWGKVDFVNSNADNSIDNEMRESRVSFLNCKDFQKHYLACARKAQRLSYPILMKSVAVKEERNGSLATLKAISSRKLVSDYFLETSIGLEKFYKLQRERKIWWMRLSANPSRFFVEPFKDPNAITQDKFQTINQSITVKSRFAFGSEDMEAITLAYPQYENSTNSPICVIRSSISLEIATTALLLDAVENSQGLLISLNRKLAPFQCALACLHEGDKLDKDLIDLCLHIGHIIRKIGLRVYDRHIHQSNYSMLIEELTRTDCLGIPYAILIEKDSLKTGLLKLRNRDSSLAETIHISDIKTYLFGIFT</sequence>
<feature type="region of interest" description="Disordered" evidence="1">
    <location>
        <begin position="130"/>
        <end position="159"/>
    </location>
</feature>
<dbReference type="VEuPathDB" id="VectorBase:GMOY008833"/>
<dbReference type="GO" id="GO:0005667">
    <property type="term" value="C:transcription regulator complex"/>
    <property type="evidence" value="ECO:0007669"/>
    <property type="project" value="TreeGrafter"/>
</dbReference>
<dbReference type="STRING" id="37546.A0A1B0G689"/>
<protein>
    <recommendedName>
        <fullName evidence="2">MADF domain-containing protein</fullName>
    </recommendedName>
</protein>
<dbReference type="Gene3D" id="3.30.930.10">
    <property type="entry name" value="Bira Bifunctional Protein, Domain 2"/>
    <property type="match status" value="1"/>
</dbReference>
<feature type="domain" description="MADF" evidence="2">
    <location>
        <begin position="7"/>
        <end position="89"/>
    </location>
</feature>
<dbReference type="Proteomes" id="UP000092444">
    <property type="component" value="Unassembled WGS sequence"/>
</dbReference>
<keyword evidence="4" id="KW-1185">Reference proteome</keyword>
<dbReference type="Gene3D" id="3.40.50.800">
    <property type="entry name" value="Anticodon-binding domain"/>
    <property type="match status" value="1"/>
</dbReference>
<name>A0A1B0G689_GLOMM</name>
<evidence type="ECO:0000259" key="2">
    <source>
        <dbReference type="PROSITE" id="PS51029"/>
    </source>
</evidence>
<organism evidence="3 4">
    <name type="scientific">Glossina morsitans morsitans</name>
    <name type="common">Savannah tsetse fly</name>
    <dbReference type="NCBI Taxonomy" id="37546"/>
    <lineage>
        <taxon>Eukaryota</taxon>
        <taxon>Metazoa</taxon>
        <taxon>Ecdysozoa</taxon>
        <taxon>Arthropoda</taxon>
        <taxon>Hexapoda</taxon>
        <taxon>Insecta</taxon>
        <taxon>Pterygota</taxon>
        <taxon>Neoptera</taxon>
        <taxon>Endopterygota</taxon>
        <taxon>Diptera</taxon>
        <taxon>Brachycera</taxon>
        <taxon>Muscomorpha</taxon>
        <taxon>Hippoboscoidea</taxon>
        <taxon>Glossinidae</taxon>
        <taxon>Glossina</taxon>
    </lineage>
</organism>
<dbReference type="InterPro" id="IPR039353">
    <property type="entry name" value="TF_Adf1"/>
</dbReference>
<dbReference type="PANTHER" id="PTHR12243:SF67">
    <property type="entry name" value="COREPRESSOR OF PANGOLIN, ISOFORM A-RELATED"/>
    <property type="match status" value="1"/>
</dbReference>
<evidence type="ECO:0000256" key="1">
    <source>
        <dbReference type="SAM" id="MobiDB-lite"/>
    </source>
</evidence>
<dbReference type="EMBL" id="CCAG010006777">
    <property type="status" value="NOT_ANNOTATED_CDS"/>
    <property type="molecule type" value="Genomic_DNA"/>
</dbReference>